<dbReference type="InterPro" id="IPR025213">
    <property type="entry name" value="Sim4_Fta2"/>
</dbReference>
<dbReference type="OrthoDB" id="3432781at2759"/>
<name>A0A084AH34_STACB</name>
<keyword evidence="2" id="KW-1185">Reference proteome</keyword>
<dbReference type="AlphaFoldDB" id="A0A084AH34"/>
<organism evidence="1 2">
    <name type="scientific">Stachybotrys chartarum (strain CBS 109288 / IBT 7711)</name>
    <name type="common">Toxic black mold</name>
    <name type="synonym">Stilbospora chartarum</name>
    <dbReference type="NCBI Taxonomy" id="1280523"/>
    <lineage>
        <taxon>Eukaryota</taxon>
        <taxon>Fungi</taxon>
        <taxon>Dikarya</taxon>
        <taxon>Ascomycota</taxon>
        <taxon>Pezizomycotina</taxon>
        <taxon>Sordariomycetes</taxon>
        <taxon>Hypocreomycetidae</taxon>
        <taxon>Hypocreales</taxon>
        <taxon>Stachybotryaceae</taxon>
        <taxon>Stachybotrys</taxon>
    </lineage>
</organism>
<proteinExistence type="predicted"/>
<protein>
    <submittedName>
        <fullName evidence="1">Uncharacterized protein</fullName>
    </submittedName>
</protein>
<reference evidence="1 2" key="1">
    <citation type="journal article" date="2014" name="BMC Genomics">
        <title>Comparative genome sequencing reveals chemotype-specific gene clusters in the toxigenic black mold Stachybotrys.</title>
        <authorList>
            <person name="Semeiks J."/>
            <person name="Borek D."/>
            <person name="Otwinowski Z."/>
            <person name="Grishin N.V."/>
        </authorList>
    </citation>
    <scope>NUCLEOTIDE SEQUENCE [LARGE SCALE GENOMIC DNA]</scope>
    <source>
        <strain evidence="2">CBS 109288 / IBT 7711</strain>
    </source>
</reference>
<dbReference type="HOGENOM" id="CLU_042091_0_1_1"/>
<dbReference type="Proteomes" id="UP000028045">
    <property type="component" value="Unassembled WGS sequence"/>
</dbReference>
<dbReference type="Pfam" id="PF13095">
    <property type="entry name" value="FTA2"/>
    <property type="match status" value="1"/>
</dbReference>
<accession>A0A084AH34</accession>
<dbReference type="EMBL" id="KL648731">
    <property type="protein sequence ID" value="KEY64613.1"/>
    <property type="molecule type" value="Genomic_DNA"/>
</dbReference>
<evidence type="ECO:0000313" key="1">
    <source>
        <dbReference type="EMBL" id="KEY64613.1"/>
    </source>
</evidence>
<gene>
    <name evidence="1" type="ORF">S7711_02818</name>
</gene>
<evidence type="ECO:0000313" key="2">
    <source>
        <dbReference type="Proteomes" id="UP000028045"/>
    </source>
</evidence>
<sequence>MYPHLPKSEADLVPLPQVDGPKLTPFKFKDGQQKIEFLDYLGWGLHSHVFKVRIEGNHYALKLFRFIHEDTYEGYHEPNYGMQYVKDDCMGNRIVCKGLLPNPVPEALRKLVPFYNYSDPFNRECRAFGRIQEAGLNGTLSIECFGYVLLDEDHERTMMDQFSHEDLDFLGEATSYWPIDPALRSRFVSSAGKLPPIRGIVKEFGQNLNVFTTLTARYALRDTKALHRIGIFGLDARMDQLLNYRPTDFSVATTLPHYLFSPELIPSVSPDTANTMEERLFYICLYDYEQHDLMVFEWEQEPSNEKGNIGLTATALRDTSRRSVSLRRSNSHAHGGQRWTYVDPRGYASEVASAAKAGGQECAVKHCHHPRYHGISTKVHAWIGRRPPRWDLDNSNKEYSNYNSWQVKDGIIYPYRRNLSEFGHPDWWNKETPF</sequence>